<protein>
    <submittedName>
        <fullName evidence="7">Uncharacterized protein</fullName>
    </submittedName>
</protein>
<feature type="transmembrane region" description="Helical" evidence="6">
    <location>
        <begin position="170"/>
        <end position="191"/>
    </location>
</feature>
<comment type="subcellular location">
    <subcellularLocation>
        <location evidence="1">Cell membrane</location>
        <topology evidence="1">Multi-pass membrane protein</topology>
    </subcellularLocation>
</comment>
<accession>A0A1F5TQJ2</accession>
<sequence length="480" mass="53632">MKLSTKVAYNAIVQIISKIIAIILGLVAIGFIFRYLGTNGFGEYTTIITFLSFFSIVADLGLTLVTVQLISHPGVDQNKILGNLLGLRIVSAILFLGLACLAVLFFPYSSSVKEGVAIISFSFFFIALNQIFVGLFQKNLRLDKVSIAEIASRIVLVIGVIYVVKLDYGLRGILFATVISSFVSFILHFYFSRRFALIGLRFDFAYWKKIIIRSWPLAVTIVLNLIYLKTDILFLSLIQRPTSIGMIAEVGLYGAAYKVIDVVIIFPFMFAGIILPILTSLWARGDKDSFNTILQKSIDVLMIIAIPLVIGTQFVSRGVMLLIAGNDFVESGPILRFLIVAAGMIFVGNMFAHAIIAIDRQKSAIKIYLFTAVSSLIGYLIFIPHFSYFGAAGVTIYSETVITLGSIYLVYKFTKFFPNFIIIFKSFFASLFMVFGIYILKFLDYFYLPLVLVVSVAIYFLFLFLFKGISKNDINILLNK</sequence>
<name>A0A1F5TQJ2_9BACT</name>
<reference evidence="7 8" key="1">
    <citation type="journal article" date="2016" name="Nat. Commun.">
        <title>Thousands of microbial genomes shed light on interconnected biogeochemical processes in an aquifer system.</title>
        <authorList>
            <person name="Anantharaman K."/>
            <person name="Brown C.T."/>
            <person name="Hug L.A."/>
            <person name="Sharon I."/>
            <person name="Castelle C.J."/>
            <person name="Probst A.J."/>
            <person name="Thomas B.C."/>
            <person name="Singh A."/>
            <person name="Wilkins M.J."/>
            <person name="Karaoz U."/>
            <person name="Brodie E.L."/>
            <person name="Williams K.H."/>
            <person name="Hubbard S.S."/>
            <person name="Banfield J.F."/>
        </authorList>
    </citation>
    <scope>NUCLEOTIDE SEQUENCE [LARGE SCALE GENOMIC DNA]</scope>
</reference>
<comment type="caution">
    <text evidence="7">The sequence shown here is derived from an EMBL/GenBank/DDBJ whole genome shotgun (WGS) entry which is preliminary data.</text>
</comment>
<evidence type="ECO:0000256" key="6">
    <source>
        <dbReference type="SAM" id="Phobius"/>
    </source>
</evidence>
<organism evidence="7 8">
    <name type="scientific">Candidatus Falkowbacteria bacterium RIFOXYD2_FULL_34_120</name>
    <dbReference type="NCBI Taxonomy" id="1798007"/>
    <lineage>
        <taxon>Bacteria</taxon>
        <taxon>Candidatus Falkowiibacteriota</taxon>
    </lineage>
</organism>
<feature type="transmembrane region" description="Helical" evidence="6">
    <location>
        <begin position="7"/>
        <end position="32"/>
    </location>
</feature>
<evidence type="ECO:0000313" key="7">
    <source>
        <dbReference type="EMBL" id="OGF40781.1"/>
    </source>
</evidence>
<gene>
    <name evidence="7" type="ORF">A2531_06720</name>
</gene>
<proteinExistence type="predicted"/>
<dbReference type="InterPro" id="IPR002797">
    <property type="entry name" value="Polysacc_synth"/>
</dbReference>
<feature type="transmembrane region" description="Helical" evidence="6">
    <location>
        <begin position="85"/>
        <end position="109"/>
    </location>
</feature>
<keyword evidence="5 6" id="KW-0472">Membrane</keyword>
<evidence type="ECO:0000256" key="4">
    <source>
        <dbReference type="ARBA" id="ARBA00022989"/>
    </source>
</evidence>
<dbReference type="GO" id="GO:0005886">
    <property type="term" value="C:plasma membrane"/>
    <property type="evidence" value="ECO:0007669"/>
    <property type="project" value="UniProtKB-SubCell"/>
</dbReference>
<dbReference type="CDD" id="cd13128">
    <property type="entry name" value="MATE_Wzx_like"/>
    <property type="match status" value="1"/>
</dbReference>
<dbReference type="InterPro" id="IPR050833">
    <property type="entry name" value="Poly_Biosynth_Transport"/>
</dbReference>
<dbReference type="AlphaFoldDB" id="A0A1F5TQJ2"/>
<dbReference type="PANTHER" id="PTHR30250">
    <property type="entry name" value="PST FAMILY PREDICTED COLANIC ACID TRANSPORTER"/>
    <property type="match status" value="1"/>
</dbReference>
<dbReference type="Pfam" id="PF01943">
    <property type="entry name" value="Polysacc_synt"/>
    <property type="match status" value="1"/>
</dbReference>
<feature type="transmembrane region" description="Helical" evidence="6">
    <location>
        <begin position="388"/>
        <end position="410"/>
    </location>
</feature>
<keyword evidence="3 6" id="KW-0812">Transmembrane</keyword>
<feature type="transmembrane region" description="Helical" evidence="6">
    <location>
        <begin position="300"/>
        <end position="325"/>
    </location>
</feature>
<feature type="transmembrane region" description="Helical" evidence="6">
    <location>
        <begin position="422"/>
        <end position="440"/>
    </location>
</feature>
<evidence type="ECO:0000256" key="2">
    <source>
        <dbReference type="ARBA" id="ARBA00022475"/>
    </source>
</evidence>
<evidence type="ECO:0000256" key="1">
    <source>
        <dbReference type="ARBA" id="ARBA00004651"/>
    </source>
</evidence>
<feature type="transmembrane region" description="Helical" evidence="6">
    <location>
        <begin position="115"/>
        <end position="135"/>
    </location>
</feature>
<feature type="transmembrane region" description="Helical" evidence="6">
    <location>
        <begin position="147"/>
        <end position="164"/>
    </location>
</feature>
<dbReference type="EMBL" id="MFGO01000020">
    <property type="protein sequence ID" value="OGF40781.1"/>
    <property type="molecule type" value="Genomic_DNA"/>
</dbReference>
<evidence type="ECO:0000313" key="8">
    <source>
        <dbReference type="Proteomes" id="UP000177579"/>
    </source>
</evidence>
<dbReference type="PANTHER" id="PTHR30250:SF26">
    <property type="entry name" value="PSMA PROTEIN"/>
    <property type="match status" value="1"/>
</dbReference>
<keyword evidence="4 6" id="KW-1133">Transmembrane helix</keyword>
<keyword evidence="2" id="KW-1003">Cell membrane</keyword>
<evidence type="ECO:0000256" key="5">
    <source>
        <dbReference type="ARBA" id="ARBA00023136"/>
    </source>
</evidence>
<feature type="transmembrane region" description="Helical" evidence="6">
    <location>
        <begin position="337"/>
        <end position="358"/>
    </location>
</feature>
<evidence type="ECO:0000256" key="3">
    <source>
        <dbReference type="ARBA" id="ARBA00022692"/>
    </source>
</evidence>
<feature type="transmembrane region" description="Helical" evidence="6">
    <location>
        <begin position="255"/>
        <end position="279"/>
    </location>
</feature>
<feature type="transmembrane region" description="Helical" evidence="6">
    <location>
        <begin position="365"/>
        <end position="382"/>
    </location>
</feature>
<feature type="transmembrane region" description="Helical" evidence="6">
    <location>
        <begin position="446"/>
        <end position="466"/>
    </location>
</feature>
<feature type="transmembrane region" description="Helical" evidence="6">
    <location>
        <begin position="212"/>
        <end position="235"/>
    </location>
</feature>
<feature type="transmembrane region" description="Helical" evidence="6">
    <location>
        <begin position="44"/>
        <end position="65"/>
    </location>
</feature>
<dbReference type="Proteomes" id="UP000177579">
    <property type="component" value="Unassembled WGS sequence"/>
</dbReference>